<dbReference type="EMBL" id="SRYR01000001">
    <property type="protein sequence ID" value="TGY43421.1"/>
    <property type="molecule type" value="Genomic_DNA"/>
</dbReference>
<proteinExistence type="predicted"/>
<feature type="chain" id="PRO_5038568615" evidence="1">
    <location>
        <begin position="22"/>
        <end position="335"/>
    </location>
</feature>
<keyword evidence="1" id="KW-0732">Signal</keyword>
<dbReference type="InterPro" id="IPR015168">
    <property type="entry name" value="SsuA/THI5"/>
</dbReference>
<dbReference type="OrthoDB" id="9815602at2"/>
<comment type="caution">
    <text evidence="3">The sequence shown here is derived from an EMBL/GenBank/DDBJ whole genome shotgun (WGS) entry which is preliminary data.</text>
</comment>
<dbReference type="Pfam" id="PF09084">
    <property type="entry name" value="NMT1"/>
    <property type="match status" value="1"/>
</dbReference>
<dbReference type="GO" id="GO:0009228">
    <property type="term" value="P:thiamine biosynthetic process"/>
    <property type="evidence" value="ECO:0007669"/>
    <property type="project" value="InterPro"/>
</dbReference>
<protein>
    <submittedName>
        <fullName evidence="3">ABC transporter substrate-binding protein</fullName>
    </submittedName>
</protein>
<evidence type="ECO:0000313" key="4">
    <source>
        <dbReference type="Proteomes" id="UP000306888"/>
    </source>
</evidence>
<dbReference type="PANTHER" id="PTHR31528">
    <property type="entry name" value="4-AMINO-5-HYDROXYMETHYL-2-METHYLPYRIMIDINE PHOSPHATE SYNTHASE THI11-RELATED"/>
    <property type="match status" value="1"/>
</dbReference>
<feature type="signal peptide" evidence="1">
    <location>
        <begin position="1"/>
        <end position="21"/>
    </location>
</feature>
<dbReference type="InterPro" id="IPR027939">
    <property type="entry name" value="NMT1/THI5"/>
</dbReference>
<name>A0A4S2DQU6_9CLOT</name>
<feature type="domain" description="SsuA/THI5-like" evidence="2">
    <location>
        <begin position="48"/>
        <end position="262"/>
    </location>
</feature>
<dbReference type="AlphaFoldDB" id="A0A4S2DQU6"/>
<dbReference type="PANTHER" id="PTHR31528:SF3">
    <property type="entry name" value="THIAMINE BIOSYNTHESIS PROTEIN HI_0357-RELATED"/>
    <property type="match status" value="1"/>
</dbReference>
<evidence type="ECO:0000313" key="3">
    <source>
        <dbReference type="EMBL" id="TGY43421.1"/>
    </source>
</evidence>
<dbReference type="SUPFAM" id="SSF53850">
    <property type="entry name" value="Periplasmic binding protein-like II"/>
    <property type="match status" value="1"/>
</dbReference>
<dbReference type="Gene3D" id="3.40.190.10">
    <property type="entry name" value="Periplasmic binding protein-like II"/>
    <property type="match status" value="2"/>
</dbReference>
<reference evidence="3 4" key="1">
    <citation type="submission" date="2019-04" db="EMBL/GenBank/DDBJ databases">
        <title>Microbes associate with the intestines of laboratory mice.</title>
        <authorList>
            <person name="Navarre W."/>
            <person name="Wong E."/>
            <person name="Huang K."/>
            <person name="Tropini C."/>
            <person name="Ng K."/>
            <person name="Yu B."/>
        </authorList>
    </citation>
    <scope>NUCLEOTIDE SEQUENCE [LARGE SCALE GENOMIC DNA]</scope>
    <source>
        <strain evidence="3 4">NM50_B9-20</strain>
    </source>
</reference>
<gene>
    <name evidence="3" type="ORF">E5347_01025</name>
</gene>
<keyword evidence="4" id="KW-1185">Reference proteome</keyword>
<sequence>MLKKKIISVVLASVATLALFAGCSKNNVSDSSNEDLQKVTLILDWTPNTNHTGFYVAKEKGYYKELGLDVEIIQPSEGSSLQLLAAGKGDFAVSYQEDLTYARTSDSPLPVMAIGTIIQHNTSGFASPKEKGIETVKDFEGKVYGGWGSPSEQAILKAVMEKNGADFSKLTTVDVGTEDFFIATKNNLDFEWTFEAWTNIEAKLRGFDINYIPVRDLDPALDYYTPIIATTEDTVNNKKDLAKKFMEATTKGYEYTIENPEESAKILVSQVPEISEELAVESQIYLKDKYKEDTEVFGEMKESVWDNYTKFLYDNKLINVEMKSSEAYTNEFLSK</sequence>
<organism evidence="3 4">
    <name type="scientific">Clostridium sartagoforme</name>
    <dbReference type="NCBI Taxonomy" id="84031"/>
    <lineage>
        <taxon>Bacteria</taxon>
        <taxon>Bacillati</taxon>
        <taxon>Bacillota</taxon>
        <taxon>Clostridia</taxon>
        <taxon>Eubacteriales</taxon>
        <taxon>Clostridiaceae</taxon>
        <taxon>Clostridium</taxon>
    </lineage>
</organism>
<evidence type="ECO:0000259" key="2">
    <source>
        <dbReference type="Pfam" id="PF09084"/>
    </source>
</evidence>
<evidence type="ECO:0000256" key="1">
    <source>
        <dbReference type="SAM" id="SignalP"/>
    </source>
</evidence>
<dbReference type="Proteomes" id="UP000306888">
    <property type="component" value="Unassembled WGS sequence"/>
</dbReference>
<dbReference type="PROSITE" id="PS51257">
    <property type="entry name" value="PROKAR_LIPOPROTEIN"/>
    <property type="match status" value="1"/>
</dbReference>
<dbReference type="RefSeq" id="WP_136003685.1">
    <property type="nucleotide sequence ID" value="NZ_SRYR01000001.1"/>
</dbReference>
<accession>A0A4S2DQU6</accession>